<dbReference type="AlphaFoldDB" id="A0A1Y2BH13"/>
<feature type="region of interest" description="Disordered" evidence="1">
    <location>
        <begin position="1"/>
        <end position="33"/>
    </location>
</feature>
<feature type="compositionally biased region" description="Polar residues" evidence="1">
    <location>
        <begin position="219"/>
        <end position="228"/>
    </location>
</feature>
<feature type="compositionally biased region" description="Low complexity" evidence="1">
    <location>
        <begin position="15"/>
        <end position="31"/>
    </location>
</feature>
<dbReference type="InParanoid" id="A0A1Y2BH13"/>
<comment type="caution">
    <text evidence="2">The sequence shown here is derived from an EMBL/GenBank/DDBJ whole genome shotgun (WGS) entry which is preliminary data.</text>
</comment>
<keyword evidence="3" id="KW-1185">Reference proteome</keyword>
<accession>A0A1Y2BH13</accession>
<feature type="region of interest" description="Disordered" evidence="1">
    <location>
        <begin position="198"/>
        <end position="228"/>
    </location>
</feature>
<evidence type="ECO:0000256" key="1">
    <source>
        <dbReference type="SAM" id="MobiDB-lite"/>
    </source>
</evidence>
<proteinExistence type="predicted"/>
<dbReference type="EMBL" id="MCFC01000004">
    <property type="protein sequence ID" value="ORY34094.1"/>
    <property type="molecule type" value="Genomic_DNA"/>
</dbReference>
<sequence length="228" mass="25540">MFSRAGPSRIRAIRQTQTPTPTQTHTPIQPTVARVPFRQNSQSSRLFPDLSMRPDPRDLVVPPLKERLKPLIPFLFWWTVITSLTTNLLQLRQRSERESALSSAQITVLEGLIEKVKDGQVLEDVEIRKELEMVGLRERTELTKGLESGLEEGGDVGLLTAMLGRNSRFSAGDRKKKEQEDDERAVAEWAEIVNNESKGSIPAAASVPTTKPERIGTSRRPTSVSVYL</sequence>
<reference evidence="2 3" key="1">
    <citation type="submission" date="2016-07" db="EMBL/GenBank/DDBJ databases">
        <title>Pervasive Adenine N6-methylation of Active Genes in Fungi.</title>
        <authorList>
            <consortium name="DOE Joint Genome Institute"/>
            <person name="Mondo S.J."/>
            <person name="Dannebaum R.O."/>
            <person name="Kuo R.C."/>
            <person name="Labutti K."/>
            <person name="Haridas S."/>
            <person name="Kuo A."/>
            <person name="Salamov A."/>
            <person name="Ahrendt S.R."/>
            <person name="Lipzen A."/>
            <person name="Sullivan W."/>
            <person name="Andreopoulos W.B."/>
            <person name="Clum A."/>
            <person name="Lindquist E."/>
            <person name="Daum C."/>
            <person name="Ramamoorthy G.K."/>
            <person name="Gryganskyi A."/>
            <person name="Culley D."/>
            <person name="Magnuson J.K."/>
            <person name="James T.Y."/>
            <person name="O'Malley M.A."/>
            <person name="Stajich J.E."/>
            <person name="Spatafora J.W."/>
            <person name="Visel A."/>
            <person name="Grigoriev I.V."/>
        </authorList>
    </citation>
    <scope>NUCLEOTIDE SEQUENCE [LARGE SCALE GENOMIC DNA]</scope>
    <source>
        <strain evidence="2 3">68-887.2</strain>
    </source>
</reference>
<gene>
    <name evidence="2" type="ORF">BCR39DRAFT_518436</name>
</gene>
<evidence type="ECO:0000313" key="2">
    <source>
        <dbReference type="EMBL" id="ORY34094.1"/>
    </source>
</evidence>
<organism evidence="2 3">
    <name type="scientific">Naematelia encephala</name>
    <dbReference type="NCBI Taxonomy" id="71784"/>
    <lineage>
        <taxon>Eukaryota</taxon>
        <taxon>Fungi</taxon>
        <taxon>Dikarya</taxon>
        <taxon>Basidiomycota</taxon>
        <taxon>Agaricomycotina</taxon>
        <taxon>Tremellomycetes</taxon>
        <taxon>Tremellales</taxon>
        <taxon>Naemateliaceae</taxon>
        <taxon>Naematelia</taxon>
    </lineage>
</organism>
<dbReference type="Proteomes" id="UP000193986">
    <property type="component" value="Unassembled WGS sequence"/>
</dbReference>
<dbReference type="OrthoDB" id="2596179at2759"/>
<evidence type="ECO:0000313" key="3">
    <source>
        <dbReference type="Proteomes" id="UP000193986"/>
    </source>
</evidence>
<protein>
    <submittedName>
        <fullName evidence="2">Uncharacterized protein</fullName>
    </submittedName>
</protein>
<name>A0A1Y2BH13_9TREE</name>